<name>A0A484FJ64_COLOR</name>
<sequence length="97" mass="10552">MTNRYQLASSHREYTYKTGRNTSSPADTVLPSCEPNDDPAFSFSATSPDDGRSTPAYLRGDSLPASSLPARLKTGSLVSADQKPVSLQRLAPRNYDQ</sequence>
<accession>A0A484FJ64</accession>
<evidence type="ECO:0000313" key="3">
    <source>
        <dbReference type="Proteomes" id="UP000014480"/>
    </source>
</evidence>
<evidence type="ECO:0000313" key="2">
    <source>
        <dbReference type="EMBL" id="TDZ18509.1"/>
    </source>
</evidence>
<gene>
    <name evidence="2" type="ORF">Cob_v008684</name>
</gene>
<proteinExistence type="predicted"/>
<organism evidence="2 3">
    <name type="scientific">Colletotrichum orbiculare (strain 104-T / ATCC 96160 / CBS 514.97 / LARS 414 / MAFF 240422)</name>
    <name type="common">Cucumber anthracnose fungus</name>
    <name type="synonym">Colletotrichum lagenarium</name>
    <dbReference type="NCBI Taxonomy" id="1213857"/>
    <lineage>
        <taxon>Eukaryota</taxon>
        <taxon>Fungi</taxon>
        <taxon>Dikarya</taxon>
        <taxon>Ascomycota</taxon>
        <taxon>Pezizomycotina</taxon>
        <taxon>Sordariomycetes</taxon>
        <taxon>Hypocreomycetidae</taxon>
        <taxon>Glomerellales</taxon>
        <taxon>Glomerellaceae</taxon>
        <taxon>Colletotrichum</taxon>
        <taxon>Colletotrichum orbiculare species complex</taxon>
    </lineage>
</organism>
<dbReference type="Proteomes" id="UP000014480">
    <property type="component" value="Unassembled WGS sequence"/>
</dbReference>
<dbReference type="AlphaFoldDB" id="A0A484FJ64"/>
<evidence type="ECO:0000256" key="1">
    <source>
        <dbReference type="SAM" id="MobiDB-lite"/>
    </source>
</evidence>
<feature type="region of interest" description="Disordered" evidence="1">
    <location>
        <begin position="1"/>
        <end position="67"/>
    </location>
</feature>
<keyword evidence="3" id="KW-1185">Reference proteome</keyword>
<protein>
    <submittedName>
        <fullName evidence="2">Uncharacterized protein</fullName>
    </submittedName>
</protein>
<comment type="caution">
    <text evidence="2">The sequence shown here is derived from an EMBL/GenBank/DDBJ whole genome shotgun (WGS) entry which is preliminary data.</text>
</comment>
<dbReference type="EMBL" id="AMCV02000023">
    <property type="protein sequence ID" value="TDZ18509.1"/>
    <property type="molecule type" value="Genomic_DNA"/>
</dbReference>
<reference evidence="3" key="1">
    <citation type="journal article" date="2013" name="New Phytol.">
        <title>Comparative genomic and transcriptomic analyses reveal the hemibiotrophic stage shift of Colletotrichum fungi.</title>
        <authorList>
            <person name="Gan P."/>
            <person name="Ikeda K."/>
            <person name="Irieda H."/>
            <person name="Narusaka M."/>
            <person name="O'Connell R.J."/>
            <person name="Narusaka Y."/>
            <person name="Takano Y."/>
            <person name="Kubo Y."/>
            <person name="Shirasu K."/>
        </authorList>
    </citation>
    <scope>NUCLEOTIDE SEQUENCE [LARGE SCALE GENOMIC DNA]</scope>
    <source>
        <strain evidence="3">104-T / ATCC 96160 / CBS 514.97 / LARS 414 / MAFF 240422</strain>
    </source>
</reference>
<reference evidence="3" key="2">
    <citation type="journal article" date="2019" name="Mol. Plant Microbe Interact.">
        <title>Genome sequence resources for four phytopathogenic fungi from the Colletotrichum orbiculare species complex.</title>
        <authorList>
            <person name="Gan P."/>
            <person name="Tsushima A."/>
            <person name="Narusaka M."/>
            <person name="Narusaka Y."/>
            <person name="Takano Y."/>
            <person name="Kubo Y."/>
            <person name="Shirasu K."/>
        </authorList>
    </citation>
    <scope>GENOME REANNOTATION</scope>
    <source>
        <strain evidence="3">104-T / ATCC 96160 / CBS 514.97 / LARS 414 / MAFF 240422</strain>
    </source>
</reference>